<comment type="caution">
    <text evidence="10">The sequence shown here is derived from an EMBL/GenBank/DDBJ whole genome shotgun (WGS) entry which is preliminary data.</text>
</comment>
<keyword evidence="3" id="KW-0677">Repeat</keyword>
<comment type="subcellular location">
    <subcellularLocation>
        <location evidence="1">Membrane</location>
        <topology evidence="1">Multi-pass membrane protein</topology>
    </subcellularLocation>
</comment>
<dbReference type="EMBL" id="VOIH02000003">
    <property type="protein sequence ID" value="KAF3450558.1"/>
    <property type="molecule type" value="Genomic_DNA"/>
</dbReference>
<feature type="repeat" description="ANK" evidence="7">
    <location>
        <begin position="27"/>
        <end position="54"/>
    </location>
</feature>
<proteinExistence type="predicted"/>
<evidence type="ECO:0000313" key="10">
    <source>
        <dbReference type="EMBL" id="KAF3450558.1"/>
    </source>
</evidence>
<dbReference type="PROSITE" id="PS50088">
    <property type="entry name" value="ANK_REPEAT"/>
    <property type="match status" value="2"/>
</dbReference>
<dbReference type="InterPro" id="IPR036770">
    <property type="entry name" value="Ankyrin_rpt-contain_sf"/>
</dbReference>
<feature type="transmembrane region" description="Helical" evidence="8">
    <location>
        <begin position="356"/>
        <end position="380"/>
    </location>
</feature>
<dbReference type="SMART" id="SM00248">
    <property type="entry name" value="ANK"/>
    <property type="match status" value="4"/>
</dbReference>
<sequence length="440" mass="49873">MVMDHFTRELLAHKPKGPKLAAELDLFKRAPLHLASAEGHAEIVQALLHENGNVCWFRDQDEKIPLHYAAMRGHVDVIKLLIRAQPESIFETLASGETVLHLAVQYNHLEALKLSVEWVGYENDAFLNMKESDGGNTMLHLAVMLKQIETIKYLLSIPRVRTAGTSITNQNSRTAFGMVELYYPRDFKSLKIQSILMEYDIDGTVKHHQGINLTLASKHKKSTELTSGATKERWWRKCSRKLNYKGDWVQDIHGSLMVVSTVISTMTFQTAINPPGGVWQENKTSTIGDNTKDRHNNPFDCSEDDVCVAGTSVLARAWDYDYLRFMGFNTTAFLASLSVTLLLISGFPLKNKICMWFLSMAMCLSLTFMALTFLEGMFLVTPHSVEGSINGMYEISFFTLIGLLVMIGAHHTVRLLIWAVKNLRRRYFKGKAVQRRRSLL</sequence>
<dbReference type="InterPro" id="IPR026961">
    <property type="entry name" value="PGG_dom"/>
</dbReference>
<accession>A0A8K0HEB2</accession>
<organism evidence="10 11">
    <name type="scientific">Rhamnella rubrinervis</name>
    <dbReference type="NCBI Taxonomy" id="2594499"/>
    <lineage>
        <taxon>Eukaryota</taxon>
        <taxon>Viridiplantae</taxon>
        <taxon>Streptophyta</taxon>
        <taxon>Embryophyta</taxon>
        <taxon>Tracheophyta</taxon>
        <taxon>Spermatophyta</taxon>
        <taxon>Magnoliopsida</taxon>
        <taxon>eudicotyledons</taxon>
        <taxon>Gunneridae</taxon>
        <taxon>Pentapetalae</taxon>
        <taxon>rosids</taxon>
        <taxon>fabids</taxon>
        <taxon>Rosales</taxon>
        <taxon>Rhamnaceae</taxon>
        <taxon>rhamnoid group</taxon>
        <taxon>Rhamneae</taxon>
        <taxon>Rhamnella</taxon>
    </lineage>
</organism>
<dbReference type="Proteomes" id="UP000796880">
    <property type="component" value="Unassembled WGS sequence"/>
</dbReference>
<evidence type="ECO:0000256" key="3">
    <source>
        <dbReference type="ARBA" id="ARBA00022737"/>
    </source>
</evidence>
<feature type="transmembrane region" description="Helical" evidence="8">
    <location>
        <begin position="322"/>
        <end position="344"/>
    </location>
</feature>
<evidence type="ECO:0000256" key="5">
    <source>
        <dbReference type="ARBA" id="ARBA00023043"/>
    </source>
</evidence>
<feature type="transmembrane region" description="Helical" evidence="8">
    <location>
        <begin position="395"/>
        <end position="420"/>
    </location>
</feature>
<keyword evidence="2 8" id="KW-0812">Transmembrane</keyword>
<reference evidence="10" key="1">
    <citation type="submission" date="2020-03" db="EMBL/GenBank/DDBJ databases">
        <title>A high-quality chromosome-level genome assembly of a woody plant with both climbing and erect habits, Rhamnella rubrinervis.</title>
        <authorList>
            <person name="Lu Z."/>
            <person name="Yang Y."/>
            <person name="Zhu X."/>
            <person name="Sun Y."/>
        </authorList>
    </citation>
    <scope>NUCLEOTIDE SEQUENCE</scope>
    <source>
        <strain evidence="10">BYM</strain>
        <tissue evidence="10">Leaf</tissue>
    </source>
</reference>
<keyword evidence="11" id="KW-1185">Reference proteome</keyword>
<evidence type="ECO:0000313" key="11">
    <source>
        <dbReference type="Proteomes" id="UP000796880"/>
    </source>
</evidence>
<evidence type="ECO:0000256" key="2">
    <source>
        <dbReference type="ARBA" id="ARBA00022692"/>
    </source>
</evidence>
<feature type="domain" description="PGG" evidence="9">
    <location>
        <begin position="247"/>
        <end position="379"/>
    </location>
</feature>
<evidence type="ECO:0000256" key="7">
    <source>
        <dbReference type="PROSITE-ProRule" id="PRU00023"/>
    </source>
</evidence>
<dbReference type="Pfam" id="PF12796">
    <property type="entry name" value="Ank_2"/>
    <property type="match status" value="2"/>
</dbReference>
<dbReference type="GO" id="GO:0005886">
    <property type="term" value="C:plasma membrane"/>
    <property type="evidence" value="ECO:0007669"/>
    <property type="project" value="TreeGrafter"/>
</dbReference>
<evidence type="ECO:0000256" key="4">
    <source>
        <dbReference type="ARBA" id="ARBA00022989"/>
    </source>
</evidence>
<gene>
    <name evidence="10" type="ORF">FNV43_RR06647</name>
</gene>
<evidence type="ECO:0000256" key="1">
    <source>
        <dbReference type="ARBA" id="ARBA00004141"/>
    </source>
</evidence>
<dbReference type="AlphaFoldDB" id="A0A8K0HEB2"/>
<dbReference type="Pfam" id="PF13962">
    <property type="entry name" value="PGG"/>
    <property type="match status" value="1"/>
</dbReference>
<evidence type="ECO:0000259" key="9">
    <source>
        <dbReference type="Pfam" id="PF13962"/>
    </source>
</evidence>
<dbReference type="PROSITE" id="PS50297">
    <property type="entry name" value="ANK_REP_REGION"/>
    <property type="match status" value="2"/>
</dbReference>
<keyword evidence="4 8" id="KW-1133">Transmembrane helix</keyword>
<dbReference type="PANTHER" id="PTHR24186">
    <property type="entry name" value="PROTEIN PHOSPHATASE 1 REGULATORY SUBUNIT"/>
    <property type="match status" value="1"/>
</dbReference>
<evidence type="ECO:0000256" key="8">
    <source>
        <dbReference type="SAM" id="Phobius"/>
    </source>
</evidence>
<name>A0A8K0HEB2_9ROSA</name>
<dbReference type="OrthoDB" id="1193670at2759"/>
<dbReference type="PANTHER" id="PTHR24186:SF37">
    <property type="entry name" value="PGG DOMAIN-CONTAINING PROTEIN"/>
    <property type="match status" value="1"/>
</dbReference>
<keyword evidence="5 7" id="KW-0040">ANK repeat</keyword>
<dbReference type="SUPFAM" id="SSF48403">
    <property type="entry name" value="Ankyrin repeat"/>
    <property type="match status" value="1"/>
</dbReference>
<evidence type="ECO:0000256" key="6">
    <source>
        <dbReference type="ARBA" id="ARBA00023136"/>
    </source>
</evidence>
<keyword evidence="6 8" id="KW-0472">Membrane</keyword>
<protein>
    <recommendedName>
        <fullName evidence="9">PGG domain-containing protein</fullName>
    </recommendedName>
</protein>
<feature type="repeat" description="ANK" evidence="7">
    <location>
        <begin position="61"/>
        <end position="83"/>
    </location>
</feature>
<dbReference type="Gene3D" id="1.25.40.20">
    <property type="entry name" value="Ankyrin repeat-containing domain"/>
    <property type="match status" value="1"/>
</dbReference>
<dbReference type="InterPro" id="IPR002110">
    <property type="entry name" value="Ankyrin_rpt"/>
</dbReference>